<accession>K1K9K6</accession>
<organism evidence="1 2">
    <name type="scientific">Aeromonas dhakensis</name>
    <dbReference type="NCBI Taxonomy" id="196024"/>
    <lineage>
        <taxon>Bacteria</taxon>
        <taxon>Pseudomonadati</taxon>
        <taxon>Pseudomonadota</taxon>
        <taxon>Gammaproteobacteria</taxon>
        <taxon>Aeromonadales</taxon>
        <taxon>Aeromonadaceae</taxon>
        <taxon>Aeromonas</taxon>
    </lineage>
</organism>
<reference evidence="1 2" key="1">
    <citation type="submission" date="2012-06" db="EMBL/GenBank/DDBJ databases">
        <title>The Genome Sequence of Aeromonas hydrophila SSU.</title>
        <authorList>
            <consortium name="The Broad Institute Genome Sequencing Platform"/>
            <person name="Earl A."/>
            <person name="Ward D."/>
            <person name="Feldgarden M."/>
            <person name="Gevers D."/>
            <person name="Chopra A."/>
            <person name="Walker B."/>
            <person name="Young S.K."/>
            <person name="Zeng Q."/>
            <person name="Gargeya S."/>
            <person name="Fitzgerald M."/>
            <person name="Haas B."/>
            <person name="Abouelleil A."/>
            <person name="Alvarado L."/>
            <person name="Arachchi H.M."/>
            <person name="Berlin A.M."/>
            <person name="Chapman S.B."/>
            <person name="Goldberg J."/>
            <person name="Griggs A."/>
            <person name="Gujja S."/>
            <person name="Hansen M."/>
            <person name="Howarth C."/>
            <person name="Imamovic A."/>
            <person name="Larimer J."/>
            <person name="McCowan C."/>
            <person name="Montmayeur A."/>
            <person name="Murphy C."/>
            <person name="Neiman D."/>
            <person name="Pearson M."/>
            <person name="Priest M."/>
            <person name="Roberts A."/>
            <person name="Saif S."/>
            <person name="Shea T."/>
            <person name="Sisk P."/>
            <person name="Sykes S."/>
            <person name="Wortman J."/>
            <person name="Nusbaum C."/>
            <person name="Birren B."/>
        </authorList>
    </citation>
    <scope>NUCLEOTIDE SEQUENCE [LARGE SCALE GENOMIC DNA]</scope>
    <source>
        <strain evidence="1 2">SSU</strain>
    </source>
</reference>
<gene>
    <name evidence="1" type="ORF">HMPREF1171_01578</name>
</gene>
<dbReference type="HOGENOM" id="CLU_2662870_0_0_6"/>
<dbReference type="RefSeq" id="WP_005301777.1">
    <property type="nucleotide sequence ID" value="NZ_JDWD01000126.1"/>
</dbReference>
<proteinExistence type="predicted"/>
<dbReference type="PATRIC" id="fig|1073377.4.peg.1626"/>
<comment type="caution">
    <text evidence="1">The sequence shown here is derived from an EMBL/GenBank/DDBJ whole genome shotgun (WGS) entry which is preliminary data.</text>
</comment>
<keyword evidence="2" id="KW-1185">Reference proteome</keyword>
<protein>
    <submittedName>
        <fullName evidence="1">Uncharacterized protein</fullName>
    </submittedName>
</protein>
<evidence type="ECO:0000313" key="1">
    <source>
        <dbReference type="EMBL" id="EKB28344.1"/>
    </source>
</evidence>
<evidence type="ECO:0000313" key="2">
    <source>
        <dbReference type="Proteomes" id="UP000005149"/>
    </source>
</evidence>
<dbReference type="EMBL" id="AGWR01000014">
    <property type="protein sequence ID" value="EKB28344.1"/>
    <property type="molecule type" value="Genomic_DNA"/>
</dbReference>
<sequence length="75" mass="8494">MNFQREWRYGVIKFSDANAALTEGEREQLAILMEKVACHRIEQGKAPLECVVVESDWSIYDATWAAVEQMASASN</sequence>
<name>K1K9K6_9GAMM</name>
<dbReference type="Proteomes" id="UP000005149">
    <property type="component" value="Unassembled WGS sequence"/>
</dbReference>
<dbReference type="AlphaFoldDB" id="K1K9K6"/>